<evidence type="ECO:0000313" key="1">
    <source>
        <dbReference type="EMBL" id="PIY68902.1"/>
    </source>
</evidence>
<dbReference type="InterPro" id="IPR007460">
    <property type="entry name" value="BrnT_toxin"/>
</dbReference>
<proteinExistence type="predicted"/>
<accession>A0A2M7QDQ8</accession>
<comment type="caution">
    <text evidence="1">The sequence shown here is derived from an EMBL/GenBank/DDBJ whole genome shotgun (WGS) entry which is preliminary data.</text>
</comment>
<reference evidence="2" key="1">
    <citation type="submission" date="2017-09" db="EMBL/GenBank/DDBJ databases">
        <title>Depth-based differentiation of microbial function through sediment-hosted aquifers and enrichment of novel symbionts in the deep terrestrial subsurface.</title>
        <authorList>
            <person name="Probst A.J."/>
            <person name="Ladd B."/>
            <person name="Jarett J.K."/>
            <person name="Geller-Mcgrath D.E."/>
            <person name="Sieber C.M.K."/>
            <person name="Emerson J.B."/>
            <person name="Anantharaman K."/>
            <person name="Thomas B.C."/>
            <person name="Malmstrom R."/>
            <person name="Stieglmeier M."/>
            <person name="Klingl A."/>
            <person name="Woyke T."/>
            <person name="Ryan C.M."/>
            <person name="Banfield J.F."/>
        </authorList>
    </citation>
    <scope>NUCLEOTIDE SEQUENCE [LARGE SCALE GENOMIC DNA]</scope>
</reference>
<dbReference type="EMBL" id="PFLF01000074">
    <property type="protein sequence ID" value="PIY68902.1"/>
    <property type="molecule type" value="Genomic_DNA"/>
</dbReference>
<dbReference type="Gene3D" id="3.10.450.530">
    <property type="entry name" value="Ribonuclease toxin, BrnT, of type II toxin-antitoxin system"/>
    <property type="match status" value="1"/>
</dbReference>
<sequence>MVDLSRIKLSSFDWDKGNHNKNWKKNKVTNEEAEQIFFNEPLIIFEDRRHSKVETRLVAYGKTDEYRLLTVVFTLRQGKIRVISARNQSKIERKMYENA</sequence>
<dbReference type="Proteomes" id="UP000230108">
    <property type="component" value="Unassembled WGS sequence"/>
</dbReference>
<protein>
    <recommendedName>
        <fullName evidence="3">BrnT family toxin</fullName>
    </recommendedName>
</protein>
<dbReference type="Pfam" id="PF04365">
    <property type="entry name" value="BrnT_toxin"/>
    <property type="match status" value="1"/>
</dbReference>
<name>A0A2M7QDQ8_9BACT</name>
<evidence type="ECO:0008006" key="3">
    <source>
        <dbReference type="Google" id="ProtNLM"/>
    </source>
</evidence>
<gene>
    <name evidence="1" type="ORF">COY90_03465</name>
</gene>
<organism evidence="1 2">
    <name type="scientific">Candidatus Roizmanbacteria bacterium CG_4_10_14_0_8_um_filter_39_9</name>
    <dbReference type="NCBI Taxonomy" id="1974829"/>
    <lineage>
        <taxon>Bacteria</taxon>
        <taxon>Candidatus Roizmaniibacteriota</taxon>
    </lineage>
</organism>
<evidence type="ECO:0000313" key="2">
    <source>
        <dbReference type="Proteomes" id="UP000230108"/>
    </source>
</evidence>
<dbReference type="InterPro" id="IPR038573">
    <property type="entry name" value="BrnT_sf"/>
</dbReference>
<dbReference type="AlphaFoldDB" id="A0A2M7QDQ8"/>